<reference evidence="1 2" key="1">
    <citation type="submission" date="2018-09" db="EMBL/GenBank/DDBJ databases">
        <title>Genomic investigation of the strawberry pathogen Phytophthora fragariae indicates pathogenicity is determined by transcriptional variation in three key races.</title>
        <authorList>
            <person name="Adams T.M."/>
            <person name="Armitage A.D."/>
            <person name="Sobczyk M.K."/>
            <person name="Bates H.J."/>
            <person name="Dunwell J.M."/>
            <person name="Nellist C.F."/>
            <person name="Harrison R.J."/>
        </authorList>
    </citation>
    <scope>NUCLEOTIDE SEQUENCE [LARGE SCALE GENOMIC DNA]</scope>
    <source>
        <strain evidence="1 2">NOV-77</strain>
    </source>
</reference>
<accession>A0A6G0Q9D2</accession>
<dbReference type="Proteomes" id="UP000486351">
    <property type="component" value="Unassembled WGS sequence"/>
</dbReference>
<dbReference type="AlphaFoldDB" id="A0A6G0Q9D2"/>
<comment type="caution">
    <text evidence="1">The sequence shown here is derived from an EMBL/GenBank/DDBJ whole genome shotgun (WGS) entry which is preliminary data.</text>
</comment>
<proteinExistence type="predicted"/>
<evidence type="ECO:0000313" key="1">
    <source>
        <dbReference type="EMBL" id="KAE9276335.1"/>
    </source>
</evidence>
<evidence type="ECO:0000313" key="2">
    <source>
        <dbReference type="Proteomes" id="UP000486351"/>
    </source>
</evidence>
<protein>
    <submittedName>
        <fullName evidence="1">Uncharacterized protein</fullName>
    </submittedName>
</protein>
<sequence length="22" mass="2798">TAFNELLDRFADFYSIHWKFYN</sequence>
<gene>
    <name evidence="1" type="ORF">PF008_g29117</name>
</gene>
<feature type="non-terminal residue" evidence="1">
    <location>
        <position position="1"/>
    </location>
</feature>
<dbReference type="EMBL" id="QXFY01004620">
    <property type="protein sequence ID" value="KAE9276335.1"/>
    <property type="molecule type" value="Genomic_DNA"/>
</dbReference>
<organism evidence="1 2">
    <name type="scientific">Phytophthora fragariae</name>
    <dbReference type="NCBI Taxonomy" id="53985"/>
    <lineage>
        <taxon>Eukaryota</taxon>
        <taxon>Sar</taxon>
        <taxon>Stramenopiles</taxon>
        <taxon>Oomycota</taxon>
        <taxon>Peronosporomycetes</taxon>
        <taxon>Peronosporales</taxon>
        <taxon>Peronosporaceae</taxon>
        <taxon>Phytophthora</taxon>
    </lineage>
</organism>
<name>A0A6G0Q9D2_9STRA</name>